<reference evidence="6 7" key="1">
    <citation type="submission" date="2011-06" db="EMBL/GenBank/DDBJ databases">
        <authorList>
            <person name="Muzny D."/>
            <person name="Qin X."/>
            <person name="Deng J."/>
            <person name="Jiang H."/>
            <person name="Liu Y."/>
            <person name="Qu J."/>
            <person name="Song X.-Z."/>
            <person name="Zhang L."/>
            <person name="Thornton R."/>
            <person name="Coyle M."/>
            <person name="Francisco L."/>
            <person name="Jackson L."/>
            <person name="Javaid M."/>
            <person name="Korchina V."/>
            <person name="Kovar C."/>
            <person name="Mata R."/>
            <person name="Mathew T."/>
            <person name="Ngo R."/>
            <person name="Nguyen L."/>
            <person name="Nguyen N."/>
            <person name="Okwuonu G."/>
            <person name="Ongeri F."/>
            <person name="Pham C."/>
            <person name="Simmons D."/>
            <person name="Wilczek-Boney K."/>
            <person name="Hale W."/>
            <person name="Jakkamsetti A."/>
            <person name="Pham P."/>
            <person name="Ruth R."/>
            <person name="San Lucas F."/>
            <person name="Warren J."/>
            <person name="Zhang J."/>
            <person name="Zhao Z."/>
            <person name="Zhou C."/>
            <person name="Zhu D."/>
            <person name="Lee S."/>
            <person name="Bess C."/>
            <person name="Blankenburg K."/>
            <person name="Forbes L."/>
            <person name="Fu Q."/>
            <person name="Gubbala S."/>
            <person name="Hirani K."/>
            <person name="Jayaseelan J.C."/>
            <person name="Lara F."/>
            <person name="Munidasa M."/>
            <person name="Palculict T."/>
            <person name="Patil S."/>
            <person name="Pu L.-L."/>
            <person name="Saada N."/>
            <person name="Tang L."/>
            <person name="Weissenberger G."/>
            <person name="Zhu Y."/>
            <person name="Hemphill L."/>
            <person name="Shang Y."/>
            <person name="Youmans B."/>
            <person name="Ayvaz T."/>
            <person name="Ross M."/>
            <person name="Santibanez J."/>
            <person name="Aqrawi P."/>
            <person name="Gross S."/>
            <person name="Joshi V."/>
            <person name="Fowler G."/>
            <person name="Nazareth L."/>
            <person name="Reid J."/>
            <person name="Worley K."/>
            <person name="Petrosino J."/>
            <person name="Highlander S."/>
            <person name="Gibbs R."/>
        </authorList>
    </citation>
    <scope>NUCLEOTIDE SEQUENCE [LARGE SCALE GENOMIC DNA]</scope>
    <source>
        <strain evidence="6 7">ATCC 25577</strain>
    </source>
</reference>
<dbReference type="PROSITE" id="PS50893">
    <property type="entry name" value="ABC_TRANSPORTER_2"/>
    <property type="match status" value="1"/>
</dbReference>
<evidence type="ECO:0000259" key="5">
    <source>
        <dbReference type="PROSITE" id="PS50893"/>
    </source>
</evidence>
<evidence type="ECO:0000313" key="6">
    <source>
        <dbReference type="EMBL" id="EGY78318.1"/>
    </source>
</evidence>
<comment type="similarity">
    <text evidence="1">Belongs to the ABC transporter superfamily.</text>
</comment>
<feature type="domain" description="ABC transporter" evidence="5">
    <location>
        <begin position="22"/>
        <end position="254"/>
    </location>
</feature>
<dbReference type="AlphaFoldDB" id="G4CWJ4"/>
<dbReference type="EC" id="3.6.3.34" evidence="6"/>
<sequence length="262" mass="28151">MSTWAAPVHKEKPMSSPKSAALEVDDLTVAYQDNIALSHTSLSLPTGEALALLGPNGAGKSTLMKAILGLIPTLTGSVQIFGKPLNQMRRHIGYMPQAADVDWDYPATVGDVVAQGTFGRLGWFKRPGTAEKQIVRESLETVGIAKYADRHITELSGGQKQRTFMARILAQHPDFLFMDEPFAGVDAASERTLMSVLDMLVSEGKTLVIVHHNLASVADICTWACLLAEGKVVSVGPLAEAFTTETVHTAYGISDDIFTGAR</sequence>
<keyword evidence="6" id="KW-0378">Hydrolase</keyword>
<dbReference type="InterPro" id="IPR027417">
    <property type="entry name" value="P-loop_NTPase"/>
</dbReference>
<dbReference type="GO" id="GO:0005524">
    <property type="term" value="F:ATP binding"/>
    <property type="evidence" value="ECO:0007669"/>
    <property type="project" value="UniProtKB-KW"/>
</dbReference>
<dbReference type="SMART" id="SM00382">
    <property type="entry name" value="AAA"/>
    <property type="match status" value="1"/>
</dbReference>
<dbReference type="PATRIC" id="fig|997355.3.peg.880"/>
<dbReference type="CDD" id="cd03235">
    <property type="entry name" value="ABC_Metallic_Cations"/>
    <property type="match status" value="1"/>
</dbReference>
<dbReference type="PANTHER" id="PTHR42734">
    <property type="entry name" value="METAL TRANSPORT SYSTEM ATP-BINDING PROTEIN TM_0124-RELATED"/>
    <property type="match status" value="1"/>
</dbReference>
<dbReference type="HOGENOM" id="CLU_000604_1_11_11"/>
<dbReference type="InterPro" id="IPR003439">
    <property type="entry name" value="ABC_transporter-like_ATP-bd"/>
</dbReference>
<comment type="caution">
    <text evidence="6">The sequence shown here is derived from an EMBL/GenBank/DDBJ whole genome shotgun (WGS) entry which is preliminary data.</text>
</comment>
<accession>G4CWJ4</accession>
<name>G4CWJ4_9ACTN</name>
<dbReference type="SUPFAM" id="SSF52540">
    <property type="entry name" value="P-loop containing nucleoside triphosphate hydrolases"/>
    <property type="match status" value="1"/>
</dbReference>
<evidence type="ECO:0000256" key="2">
    <source>
        <dbReference type="ARBA" id="ARBA00022448"/>
    </source>
</evidence>
<evidence type="ECO:0000256" key="3">
    <source>
        <dbReference type="ARBA" id="ARBA00022741"/>
    </source>
</evidence>
<keyword evidence="7" id="KW-1185">Reference proteome</keyword>
<keyword evidence="3" id="KW-0547">Nucleotide-binding</keyword>
<dbReference type="InterPro" id="IPR050153">
    <property type="entry name" value="Metal_Ion_Import_ABC"/>
</dbReference>
<proteinExistence type="inferred from homology"/>
<evidence type="ECO:0000256" key="4">
    <source>
        <dbReference type="ARBA" id="ARBA00022840"/>
    </source>
</evidence>
<gene>
    <name evidence="6" type="primary">sitB3</name>
    <name evidence="6" type="ORF">HMPREF9153_0901</name>
</gene>
<evidence type="ECO:0000256" key="1">
    <source>
        <dbReference type="ARBA" id="ARBA00005417"/>
    </source>
</evidence>
<dbReference type="GO" id="GO:0016887">
    <property type="term" value="F:ATP hydrolysis activity"/>
    <property type="evidence" value="ECO:0007669"/>
    <property type="project" value="InterPro"/>
</dbReference>
<organism evidence="6 7">
    <name type="scientific">Cutibacterium avidum ATCC 25577</name>
    <dbReference type="NCBI Taxonomy" id="997355"/>
    <lineage>
        <taxon>Bacteria</taxon>
        <taxon>Bacillati</taxon>
        <taxon>Actinomycetota</taxon>
        <taxon>Actinomycetes</taxon>
        <taxon>Propionibacteriales</taxon>
        <taxon>Propionibacteriaceae</taxon>
        <taxon>Cutibacterium</taxon>
    </lineage>
</organism>
<dbReference type="Proteomes" id="UP000005332">
    <property type="component" value="Unassembled WGS sequence"/>
</dbReference>
<dbReference type="Gene3D" id="3.40.50.300">
    <property type="entry name" value="P-loop containing nucleotide triphosphate hydrolases"/>
    <property type="match status" value="1"/>
</dbReference>
<dbReference type="EMBL" id="AGBA01000009">
    <property type="protein sequence ID" value="EGY78318.1"/>
    <property type="molecule type" value="Genomic_DNA"/>
</dbReference>
<protein>
    <submittedName>
        <fullName evidence="6">Iron ABC superfamily ATP binding cassette transporter, ABC protein</fullName>
        <ecNumber evidence="6">3.6.3.34</ecNumber>
    </submittedName>
</protein>
<evidence type="ECO:0000313" key="7">
    <source>
        <dbReference type="Proteomes" id="UP000005332"/>
    </source>
</evidence>
<dbReference type="InterPro" id="IPR003593">
    <property type="entry name" value="AAA+_ATPase"/>
</dbReference>
<dbReference type="Pfam" id="PF00005">
    <property type="entry name" value="ABC_tran"/>
    <property type="match status" value="1"/>
</dbReference>
<keyword evidence="2" id="KW-0813">Transport</keyword>
<keyword evidence="4" id="KW-0067">ATP-binding</keyword>
<dbReference type="PANTHER" id="PTHR42734:SF5">
    <property type="entry name" value="IRON TRANSPORT SYSTEM ATP-BINDING PROTEIN HI_0361-RELATED"/>
    <property type="match status" value="1"/>
</dbReference>